<reference evidence="2 3" key="1">
    <citation type="submission" date="2014-04" db="EMBL/GenBank/DDBJ databases">
        <title>Evolutionary Origins and Diversification of the Mycorrhizal Mutualists.</title>
        <authorList>
            <consortium name="DOE Joint Genome Institute"/>
            <consortium name="Mycorrhizal Genomics Consortium"/>
            <person name="Kohler A."/>
            <person name="Kuo A."/>
            <person name="Nagy L.G."/>
            <person name="Floudas D."/>
            <person name="Copeland A."/>
            <person name="Barry K.W."/>
            <person name="Cichocki N."/>
            <person name="Veneault-Fourrey C."/>
            <person name="LaButti K."/>
            <person name="Lindquist E.A."/>
            <person name="Lipzen A."/>
            <person name="Lundell T."/>
            <person name="Morin E."/>
            <person name="Murat C."/>
            <person name="Riley R."/>
            <person name="Ohm R."/>
            <person name="Sun H."/>
            <person name="Tunlid A."/>
            <person name="Henrissat B."/>
            <person name="Grigoriev I.V."/>
            <person name="Hibbett D.S."/>
            <person name="Martin F."/>
        </authorList>
    </citation>
    <scope>NUCLEOTIDE SEQUENCE [LARGE SCALE GENOMIC DNA]</scope>
    <source>
        <strain evidence="2 3">FD-317 M1</strain>
    </source>
</reference>
<dbReference type="EMBL" id="KN834785">
    <property type="protein sequence ID" value="KIK58400.1"/>
    <property type="molecule type" value="Genomic_DNA"/>
</dbReference>
<evidence type="ECO:0000313" key="2">
    <source>
        <dbReference type="EMBL" id="KIK58400.1"/>
    </source>
</evidence>
<dbReference type="OrthoDB" id="5571888at2759"/>
<dbReference type="HOGENOM" id="CLU_1927862_0_0_1"/>
<feature type="compositionally biased region" description="Polar residues" evidence="1">
    <location>
        <begin position="120"/>
        <end position="131"/>
    </location>
</feature>
<organism evidence="2 3">
    <name type="scientific">Collybiopsis luxurians FD-317 M1</name>
    <dbReference type="NCBI Taxonomy" id="944289"/>
    <lineage>
        <taxon>Eukaryota</taxon>
        <taxon>Fungi</taxon>
        <taxon>Dikarya</taxon>
        <taxon>Basidiomycota</taxon>
        <taxon>Agaricomycotina</taxon>
        <taxon>Agaricomycetes</taxon>
        <taxon>Agaricomycetidae</taxon>
        <taxon>Agaricales</taxon>
        <taxon>Marasmiineae</taxon>
        <taxon>Omphalotaceae</taxon>
        <taxon>Collybiopsis</taxon>
        <taxon>Collybiopsis luxurians</taxon>
    </lineage>
</organism>
<protein>
    <submittedName>
        <fullName evidence="2">Unplaced genomic scaffold GYMLUscaffold_37, whole genome shotgun sequence</fullName>
    </submittedName>
</protein>
<keyword evidence="3" id="KW-1185">Reference proteome</keyword>
<evidence type="ECO:0000313" key="3">
    <source>
        <dbReference type="Proteomes" id="UP000053593"/>
    </source>
</evidence>
<dbReference type="Proteomes" id="UP000053593">
    <property type="component" value="Unassembled WGS sequence"/>
</dbReference>
<name>A0A0D0B4Y6_9AGAR</name>
<feature type="compositionally biased region" description="Low complexity" evidence="1">
    <location>
        <begin position="80"/>
        <end position="93"/>
    </location>
</feature>
<proteinExistence type="predicted"/>
<sequence length="131" mass="13069">MKVDPSSSSATLSFDSSGTPFDFMSALGLGAESTAINNATNMAIDPQLVDSPKEGPSGDGADDTNEPSTDSLPPAKHTRSASSSSSSPSASSPVDGKEKLTLTIAPVKVGGHGKAGRKGTVQSGGIPQQLP</sequence>
<feature type="region of interest" description="Disordered" evidence="1">
    <location>
        <begin position="41"/>
        <end position="131"/>
    </location>
</feature>
<dbReference type="AlphaFoldDB" id="A0A0D0B4Y6"/>
<accession>A0A0D0B4Y6</accession>
<gene>
    <name evidence="2" type="ORF">GYMLUDRAFT_60704</name>
</gene>
<evidence type="ECO:0000256" key="1">
    <source>
        <dbReference type="SAM" id="MobiDB-lite"/>
    </source>
</evidence>